<reference evidence="2 3" key="1">
    <citation type="submission" date="2018-10" db="EMBL/GenBank/DDBJ databases">
        <title>Genomic Encyclopedia of Archaeal and Bacterial Type Strains, Phase II (KMG-II): from individual species to whole genera.</title>
        <authorList>
            <person name="Goeker M."/>
        </authorList>
    </citation>
    <scope>NUCLEOTIDE SEQUENCE [LARGE SCALE GENOMIC DNA]</scope>
    <source>
        <strain evidence="2 3">DSM 235</strain>
    </source>
</reference>
<dbReference type="RefSeq" id="WP_120799080.1">
    <property type="nucleotide sequence ID" value="NZ_RBXL01000001.1"/>
</dbReference>
<feature type="region of interest" description="Disordered" evidence="1">
    <location>
        <begin position="290"/>
        <end position="310"/>
    </location>
</feature>
<protein>
    <submittedName>
        <fullName evidence="2">Uncharacterized protein</fullName>
    </submittedName>
</protein>
<keyword evidence="3" id="KW-1185">Reference proteome</keyword>
<feature type="region of interest" description="Disordered" evidence="1">
    <location>
        <begin position="1"/>
        <end position="48"/>
    </location>
</feature>
<name>A0A495VF34_9GAMM</name>
<dbReference type="Proteomes" id="UP000274556">
    <property type="component" value="Unassembled WGS sequence"/>
</dbReference>
<sequence length="414" mass="45074">MATAPTLLSHETPDDLHEEETQSHRKSPNLSLAGKTDSRSGDGLETSDLTSNRLAEITPEATAPVSATSDVSTSGRAGADVAEWVSQIEGAWHKTIQDIIEVGKLLKRAKDELGTTYEQLVRQLPFSSSQAGNFVRISEHRVLSDRACWNSLPKALNTLYYLSRLDDSHVREAIDSGDISPDTTLSQAKALVSGQTKTVGGRQAKSESADYMDVTVSIPRTSDVSAVLQATRAMAGSFGGTIDYRKNETSVGEFLLKDTKEFIERSLVETQADLTNATLDEVRMLERAAETLSKGKTKKGDPEPKLPGEDPDATALTALLGVQEITCTSIKEWCSANGVPTRLALDEVAQPFYPWEQARLVVENPDDKAARKRLEQLSRGGNRAIRRLALDIMDGLDNMADFESQFPNANGPLK</sequence>
<evidence type="ECO:0000313" key="3">
    <source>
        <dbReference type="Proteomes" id="UP000274556"/>
    </source>
</evidence>
<organism evidence="2 3">
    <name type="scientific">Thiocapsa rosea</name>
    <dbReference type="NCBI Taxonomy" id="69360"/>
    <lineage>
        <taxon>Bacteria</taxon>
        <taxon>Pseudomonadati</taxon>
        <taxon>Pseudomonadota</taxon>
        <taxon>Gammaproteobacteria</taxon>
        <taxon>Chromatiales</taxon>
        <taxon>Chromatiaceae</taxon>
        <taxon>Thiocapsa</taxon>
    </lineage>
</organism>
<proteinExistence type="predicted"/>
<gene>
    <name evidence="2" type="ORF">BDD21_4606</name>
</gene>
<evidence type="ECO:0000313" key="2">
    <source>
        <dbReference type="EMBL" id="RKT47055.1"/>
    </source>
</evidence>
<feature type="compositionally biased region" description="Basic and acidic residues" evidence="1">
    <location>
        <begin position="11"/>
        <end position="23"/>
    </location>
</feature>
<feature type="compositionally biased region" description="Basic and acidic residues" evidence="1">
    <location>
        <begin position="298"/>
        <end position="308"/>
    </location>
</feature>
<dbReference type="AlphaFoldDB" id="A0A495VF34"/>
<dbReference type="EMBL" id="RBXL01000001">
    <property type="protein sequence ID" value="RKT47055.1"/>
    <property type="molecule type" value="Genomic_DNA"/>
</dbReference>
<comment type="caution">
    <text evidence="2">The sequence shown here is derived from an EMBL/GenBank/DDBJ whole genome shotgun (WGS) entry which is preliminary data.</text>
</comment>
<accession>A0A495VF34</accession>
<evidence type="ECO:0000256" key="1">
    <source>
        <dbReference type="SAM" id="MobiDB-lite"/>
    </source>
</evidence>